<proteinExistence type="predicted"/>
<dbReference type="EMBL" id="JANUBB010000016">
    <property type="protein sequence ID" value="MCS3953090.1"/>
    <property type="molecule type" value="Genomic_DNA"/>
</dbReference>
<name>A0A9X2ZT56_9BACT</name>
<gene>
    <name evidence="2" type="ORF">GGP83_003065</name>
</gene>
<feature type="compositionally biased region" description="Polar residues" evidence="1">
    <location>
        <begin position="76"/>
        <end position="88"/>
    </location>
</feature>
<feature type="region of interest" description="Disordered" evidence="1">
    <location>
        <begin position="1"/>
        <end position="128"/>
    </location>
</feature>
<dbReference type="RefSeq" id="WP_259082435.1">
    <property type="nucleotide sequence ID" value="NZ_JANUBB010000016.1"/>
</dbReference>
<protein>
    <submittedName>
        <fullName evidence="2">Uncharacterized protein</fullName>
    </submittedName>
</protein>
<accession>A0A9X2ZT56</accession>
<evidence type="ECO:0000313" key="3">
    <source>
        <dbReference type="Proteomes" id="UP001155010"/>
    </source>
</evidence>
<sequence>MHNRSRRRNGRLKKDDLKSQREYADAIGVTAGYVSKRTKNDGRLIDGRFDPFKDAQFEDGDPENGDLLGYTDPTDRTATNGEGSTANAQKGARNRSRGESGRARKNPSARGGGSKPPASRERPEGSDGLEQAIDRAGEKLGQEAARRPEAFHAVLRVGSAALGGILGVELVGRGAVPALVGAAIGAGLVEVSLRSSPNRPQQPTRQIRGLSLPAASVPAANLPGRRAVLPPDFNEVSGHASNRRKAQ</sequence>
<organism evidence="2 3">
    <name type="scientific">Salinibacter ruber</name>
    <dbReference type="NCBI Taxonomy" id="146919"/>
    <lineage>
        <taxon>Bacteria</taxon>
        <taxon>Pseudomonadati</taxon>
        <taxon>Rhodothermota</taxon>
        <taxon>Rhodothermia</taxon>
        <taxon>Rhodothermales</taxon>
        <taxon>Salinibacteraceae</taxon>
        <taxon>Salinibacter</taxon>
    </lineage>
</organism>
<feature type="compositionally biased region" description="Basic residues" evidence="1">
    <location>
        <begin position="1"/>
        <end position="11"/>
    </location>
</feature>
<evidence type="ECO:0000256" key="1">
    <source>
        <dbReference type="SAM" id="MobiDB-lite"/>
    </source>
</evidence>
<feature type="compositionally biased region" description="Basic and acidic residues" evidence="1">
    <location>
        <begin position="38"/>
        <end position="56"/>
    </location>
</feature>
<reference evidence="2" key="1">
    <citation type="submission" date="2022-08" db="EMBL/GenBank/DDBJ databases">
        <title>Genomic Encyclopedia of Type Strains, Phase V (KMG-V): Genome sequencing to study the core and pangenomes of soil and plant-associated prokaryotes.</title>
        <authorList>
            <person name="Whitman W."/>
        </authorList>
    </citation>
    <scope>NUCLEOTIDE SEQUENCE</scope>
    <source>
        <strain evidence="2">SP2017</strain>
    </source>
</reference>
<comment type="caution">
    <text evidence="2">The sequence shown here is derived from an EMBL/GenBank/DDBJ whole genome shotgun (WGS) entry which is preliminary data.</text>
</comment>
<dbReference type="Proteomes" id="UP001155010">
    <property type="component" value="Unassembled WGS sequence"/>
</dbReference>
<dbReference type="AlphaFoldDB" id="A0A9X2ZT56"/>
<feature type="region of interest" description="Disordered" evidence="1">
    <location>
        <begin position="221"/>
        <end position="247"/>
    </location>
</feature>
<feature type="compositionally biased region" description="Basic and acidic residues" evidence="1">
    <location>
        <begin position="12"/>
        <end position="24"/>
    </location>
</feature>
<evidence type="ECO:0000313" key="2">
    <source>
        <dbReference type="EMBL" id="MCS3953090.1"/>
    </source>
</evidence>